<dbReference type="EMBL" id="BAABIE010000002">
    <property type="protein sequence ID" value="GAA4739747.1"/>
    <property type="molecule type" value="Genomic_DNA"/>
</dbReference>
<feature type="transmembrane region" description="Helical" evidence="2">
    <location>
        <begin position="21"/>
        <end position="42"/>
    </location>
</feature>
<comment type="caution">
    <text evidence="4">The sequence shown here is derived from an EMBL/GenBank/DDBJ whole genome shotgun (WGS) entry which is preliminary data.</text>
</comment>
<reference evidence="5" key="1">
    <citation type="journal article" date="2019" name="Int. J. Syst. Evol. Microbiol.">
        <title>The Global Catalogue of Microorganisms (GCM) 10K type strain sequencing project: providing services to taxonomists for standard genome sequencing and annotation.</title>
        <authorList>
            <consortium name="The Broad Institute Genomics Platform"/>
            <consortium name="The Broad Institute Genome Sequencing Center for Infectious Disease"/>
            <person name="Wu L."/>
            <person name="Ma J."/>
        </authorList>
    </citation>
    <scope>NUCLEOTIDE SEQUENCE [LARGE SCALE GENOMIC DNA]</scope>
    <source>
        <strain evidence="5">JCM 18077</strain>
    </source>
</reference>
<keyword evidence="2" id="KW-0472">Membrane</keyword>
<dbReference type="InterPro" id="IPR019692">
    <property type="entry name" value="CFP-6_PH"/>
</dbReference>
<name>A0ABP8YXC5_9ACTN</name>
<feature type="domain" description="Low molecular weight protein antigen 6 PH" evidence="3">
    <location>
        <begin position="73"/>
        <end position="143"/>
    </location>
</feature>
<evidence type="ECO:0000256" key="2">
    <source>
        <dbReference type="SAM" id="Phobius"/>
    </source>
</evidence>
<proteinExistence type="predicted"/>
<keyword evidence="2" id="KW-1133">Transmembrane helix</keyword>
<sequence>MTAEEPTDWDMVYRPSGIVRIVIIAILVVLAIHITFGLLLTISYTGVNIGWGDQIALIGIGVVICCSLLLFTRSRLRVGPEGVGVRNLVSERFYEWDAVKGLSYPEKAQWGRLDFAYDEHIPVMAVQARDGATAVAAMRRFRELQVQYATDPTGKTPPAETAAPTERKD</sequence>
<keyword evidence="5" id="KW-1185">Reference proteome</keyword>
<evidence type="ECO:0000313" key="4">
    <source>
        <dbReference type="EMBL" id="GAA4739747.1"/>
    </source>
</evidence>
<feature type="region of interest" description="Disordered" evidence="1">
    <location>
        <begin position="149"/>
        <end position="169"/>
    </location>
</feature>
<accession>A0ABP8YXC5</accession>
<keyword evidence="2" id="KW-0812">Transmembrane</keyword>
<gene>
    <name evidence="4" type="ORF">GCM10023217_04500</name>
</gene>
<dbReference type="Pfam" id="PF10756">
    <property type="entry name" value="bPH_6"/>
    <property type="match status" value="1"/>
</dbReference>
<feature type="transmembrane region" description="Helical" evidence="2">
    <location>
        <begin position="54"/>
        <end position="71"/>
    </location>
</feature>
<dbReference type="Proteomes" id="UP001500822">
    <property type="component" value="Unassembled WGS sequence"/>
</dbReference>
<organism evidence="4 5">
    <name type="scientific">Gordonia alkaliphila</name>
    <dbReference type="NCBI Taxonomy" id="1053547"/>
    <lineage>
        <taxon>Bacteria</taxon>
        <taxon>Bacillati</taxon>
        <taxon>Actinomycetota</taxon>
        <taxon>Actinomycetes</taxon>
        <taxon>Mycobacteriales</taxon>
        <taxon>Gordoniaceae</taxon>
        <taxon>Gordonia</taxon>
    </lineage>
</organism>
<protein>
    <submittedName>
        <fullName evidence="4">PH domain-containing protein</fullName>
    </submittedName>
</protein>
<dbReference type="RefSeq" id="WP_246995851.1">
    <property type="nucleotide sequence ID" value="NZ_BAABIE010000002.1"/>
</dbReference>
<evidence type="ECO:0000256" key="1">
    <source>
        <dbReference type="SAM" id="MobiDB-lite"/>
    </source>
</evidence>
<evidence type="ECO:0000259" key="3">
    <source>
        <dbReference type="Pfam" id="PF10756"/>
    </source>
</evidence>
<evidence type="ECO:0000313" key="5">
    <source>
        <dbReference type="Proteomes" id="UP001500822"/>
    </source>
</evidence>